<dbReference type="PANTHER" id="PTHR30600:SF10">
    <property type="entry name" value="BLL6722 PROTEIN"/>
    <property type="match status" value="1"/>
</dbReference>
<proteinExistence type="predicted"/>
<dbReference type="RefSeq" id="WP_344713126.1">
    <property type="nucleotide sequence ID" value="NZ_BAABCB010000007.1"/>
</dbReference>
<evidence type="ECO:0000256" key="9">
    <source>
        <dbReference type="SAM" id="SignalP"/>
    </source>
</evidence>
<evidence type="ECO:0000256" key="2">
    <source>
        <dbReference type="ARBA" id="ARBA00022617"/>
    </source>
</evidence>
<dbReference type="EMBL" id="BAABCB010000007">
    <property type="protein sequence ID" value="GAA4242071.1"/>
    <property type="molecule type" value="Genomic_DNA"/>
</dbReference>
<organism evidence="11 12">
    <name type="scientific">Winogradskyella damuponensis</name>
    <dbReference type="NCBI Taxonomy" id="943939"/>
    <lineage>
        <taxon>Bacteria</taxon>
        <taxon>Pseudomonadati</taxon>
        <taxon>Bacteroidota</taxon>
        <taxon>Flavobacteriia</taxon>
        <taxon>Flavobacteriales</taxon>
        <taxon>Flavobacteriaceae</taxon>
        <taxon>Winogradskyella</taxon>
    </lineage>
</organism>
<keyword evidence="2 8" id="KW-0349">Heme</keyword>
<evidence type="ECO:0000256" key="6">
    <source>
        <dbReference type="ARBA" id="ARBA00023002"/>
    </source>
</evidence>
<keyword evidence="4 9" id="KW-0732">Signal</keyword>
<dbReference type="InterPro" id="IPR009056">
    <property type="entry name" value="Cyt_c-like_dom"/>
</dbReference>
<comment type="subcellular location">
    <subcellularLocation>
        <location evidence="1">Periplasm</location>
    </subcellularLocation>
</comment>
<evidence type="ECO:0000256" key="7">
    <source>
        <dbReference type="ARBA" id="ARBA00023004"/>
    </source>
</evidence>
<evidence type="ECO:0000313" key="12">
    <source>
        <dbReference type="Proteomes" id="UP001501682"/>
    </source>
</evidence>
<dbReference type="InterPro" id="IPR004852">
    <property type="entry name" value="Di-haem_cyt_c_peroxidsae"/>
</dbReference>
<evidence type="ECO:0000313" key="11">
    <source>
        <dbReference type="EMBL" id="GAA4242071.1"/>
    </source>
</evidence>
<feature type="domain" description="Cytochrome c" evidence="10">
    <location>
        <begin position="57"/>
        <end position="195"/>
    </location>
</feature>
<name>A0ABP8CQ88_9FLAO</name>
<dbReference type="PANTHER" id="PTHR30600">
    <property type="entry name" value="CYTOCHROME C PEROXIDASE-RELATED"/>
    <property type="match status" value="1"/>
</dbReference>
<accession>A0ABP8CQ88</accession>
<feature type="domain" description="Cytochrome c" evidence="10">
    <location>
        <begin position="210"/>
        <end position="341"/>
    </location>
</feature>
<evidence type="ECO:0000256" key="3">
    <source>
        <dbReference type="ARBA" id="ARBA00022723"/>
    </source>
</evidence>
<dbReference type="Gene3D" id="1.10.760.10">
    <property type="entry name" value="Cytochrome c-like domain"/>
    <property type="match status" value="2"/>
</dbReference>
<reference evidence="12" key="1">
    <citation type="journal article" date="2019" name="Int. J. Syst. Evol. Microbiol.">
        <title>The Global Catalogue of Microorganisms (GCM) 10K type strain sequencing project: providing services to taxonomists for standard genome sequencing and annotation.</title>
        <authorList>
            <consortium name="The Broad Institute Genomics Platform"/>
            <consortium name="The Broad Institute Genome Sequencing Center for Infectious Disease"/>
            <person name="Wu L."/>
            <person name="Ma J."/>
        </authorList>
    </citation>
    <scope>NUCLEOTIDE SEQUENCE [LARGE SCALE GENOMIC DNA]</scope>
    <source>
        <strain evidence="12">JCM 17633</strain>
    </source>
</reference>
<keyword evidence="12" id="KW-1185">Reference proteome</keyword>
<dbReference type="PIRSF" id="PIRSF000294">
    <property type="entry name" value="Cytochrome-c_peroxidase"/>
    <property type="match status" value="1"/>
</dbReference>
<dbReference type="GO" id="GO:0004601">
    <property type="term" value="F:peroxidase activity"/>
    <property type="evidence" value="ECO:0007669"/>
    <property type="project" value="UniProtKB-KW"/>
</dbReference>
<dbReference type="Proteomes" id="UP001501682">
    <property type="component" value="Unassembled WGS sequence"/>
</dbReference>
<dbReference type="PROSITE" id="PS51007">
    <property type="entry name" value="CYTC"/>
    <property type="match status" value="2"/>
</dbReference>
<dbReference type="SUPFAM" id="SSF46626">
    <property type="entry name" value="Cytochrome c"/>
    <property type="match status" value="2"/>
</dbReference>
<protein>
    <submittedName>
        <fullName evidence="11">Cytochrome c peroxidase</fullName>
    </submittedName>
</protein>
<evidence type="ECO:0000256" key="1">
    <source>
        <dbReference type="ARBA" id="ARBA00004418"/>
    </source>
</evidence>
<evidence type="ECO:0000256" key="8">
    <source>
        <dbReference type="PROSITE-ProRule" id="PRU00433"/>
    </source>
</evidence>
<feature type="signal peptide" evidence="9">
    <location>
        <begin position="1"/>
        <end position="20"/>
    </location>
</feature>
<evidence type="ECO:0000259" key="10">
    <source>
        <dbReference type="PROSITE" id="PS51007"/>
    </source>
</evidence>
<keyword evidence="11" id="KW-0575">Peroxidase</keyword>
<dbReference type="InterPro" id="IPR051395">
    <property type="entry name" value="Cytochrome_c_Peroxidase/MauG"/>
</dbReference>
<keyword evidence="3 8" id="KW-0479">Metal-binding</keyword>
<comment type="caution">
    <text evidence="11">The sequence shown here is derived from an EMBL/GenBank/DDBJ whole genome shotgun (WGS) entry which is preliminary data.</text>
</comment>
<keyword evidence="7 8" id="KW-0408">Iron</keyword>
<evidence type="ECO:0000256" key="5">
    <source>
        <dbReference type="ARBA" id="ARBA00022764"/>
    </source>
</evidence>
<feature type="chain" id="PRO_5046420317" evidence="9">
    <location>
        <begin position="21"/>
        <end position="353"/>
    </location>
</feature>
<keyword evidence="6" id="KW-0560">Oxidoreductase</keyword>
<dbReference type="InterPro" id="IPR026259">
    <property type="entry name" value="MauG/Cytc_peroxidase"/>
</dbReference>
<keyword evidence="5" id="KW-0574">Periplasm</keyword>
<sequence>MQKRLYLISALILTCLSCSSDDTTSYEPIPQPLTIPQIFSDHIIPPIIPTNNPQTVEGVALGKKLFFDTILSSDGTQACASCHAPQNAFTDNTATSVGIDGVFGTRNAMPLFNLAWNYNERFNWDGTALSLERQAEEPVENPIELHSNWDNVVSRLQAHPEYPELFRLAFKTTTITKELTTKAIAQFERTLISANSKFDNYTLGNATLTAQELNGLDVFLREDKGDCFHCHGNPSNPLWTDNLFHNNGLDATFTDLGLGTVTGDPNDNGKFKSPSLRNLAFTAPYMHDGRFSTLDEVINHYSEGLQNSATIDPLMKQIAQGGVQLTDEDKADLKAFLLTLSDSTFITNPLYQN</sequence>
<dbReference type="InterPro" id="IPR036909">
    <property type="entry name" value="Cyt_c-like_dom_sf"/>
</dbReference>
<gene>
    <name evidence="11" type="ORF">GCM10022292_11000</name>
</gene>
<evidence type="ECO:0000256" key="4">
    <source>
        <dbReference type="ARBA" id="ARBA00022729"/>
    </source>
</evidence>
<dbReference type="Pfam" id="PF03150">
    <property type="entry name" value="CCP_MauG"/>
    <property type="match status" value="1"/>
</dbReference>